<dbReference type="GO" id="GO:0016616">
    <property type="term" value="F:oxidoreductase activity, acting on the CH-OH group of donors, NAD or NADP as acceptor"/>
    <property type="evidence" value="ECO:0007669"/>
    <property type="project" value="UniProtKB-ARBA"/>
</dbReference>
<dbReference type="AlphaFoldDB" id="A0AAV5AMV1"/>
<keyword evidence="5" id="KW-1185">Reference proteome</keyword>
<name>A0AAV5AMV1_9AGAM</name>
<evidence type="ECO:0000313" key="4">
    <source>
        <dbReference type="EMBL" id="GJJ16007.1"/>
    </source>
</evidence>
<comment type="similarity">
    <text evidence="1 3">Belongs to the short-chain dehydrogenases/reductases (SDR) family.</text>
</comment>
<dbReference type="Proteomes" id="UP001050691">
    <property type="component" value="Unassembled WGS sequence"/>
</dbReference>
<gene>
    <name evidence="4" type="ORF">Clacol_010286</name>
</gene>
<dbReference type="PRINTS" id="PR00081">
    <property type="entry name" value="GDHRDH"/>
</dbReference>
<evidence type="ECO:0000313" key="5">
    <source>
        <dbReference type="Proteomes" id="UP001050691"/>
    </source>
</evidence>
<dbReference type="InterPro" id="IPR036291">
    <property type="entry name" value="NAD(P)-bd_dom_sf"/>
</dbReference>
<evidence type="ECO:0000256" key="3">
    <source>
        <dbReference type="RuleBase" id="RU000363"/>
    </source>
</evidence>
<keyword evidence="2" id="KW-0560">Oxidoreductase</keyword>
<dbReference type="InterPro" id="IPR002347">
    <property type="entry name" value="SDR_fam"/>
</dbReference>
<dbReference type="Pfam" id="PF00106">
    <property type="entry name" value="adh_short"/>
    <property type="match status" value="1"/>
</dbReference>
<evidence type="ECO:0008006" key="6">
    <source>
        <dbReference type="Google" id="ProtNLM"/>
    </source>
</evidence>
<protein>
    <recommendedName>
        <fullName evidence="6">NADP-dependent mannitol dehydrogenase</fullName>
    </recommendedName>
</protein>
<comment type="caution">
    <text evidence="4">The sequence shown here is derived from an EMBL/GenBank/DDBJ whole genome shotgun (WGS) entry which is preliminary data.</text>
</comment>
<dbReference type="GO" id="GO:0050664">
    <property type="term" value="F:oxidoreductase activity, acting on NAD(P)H, oxygen as acceptor"/>
    <property type="evidence" value="ECO:0007669"/>
    <property type="project" value="TreeGrafter"/>
</dbReference>
<dbReference type="PANTHER" id="PTHR43008:SF6">
    <property type="entry name" value="NADP-DEPENDENT MANNITOL DEHYDROGENASE"/>
    <property type="match status" value="1"/>
</dbReference>
<sequence>MPFTIDYANKTGGNRGIGLAISRAIAAAGGNVAIIYRSSPTAPEAAEKLSKEFGVTAKAYQADVSDLKQVREAFAQVVKDFGGLIHGIVANAGVAIVKPALDIDGREEFDYMSKSCGTDNTNVLGVFNIAQTAAKHWIAKGFKEGSIVVVSSMSSQIYNMAGGICQPLTHVFYNSSKAAVSSLGKALAAEWAPRHGIRVNILSPGYVTTEQSGVHPQAVREFQASSVPLGRVRYWI</sequence>
<evidence type="ECO:0000256" key="2">
    <source>
        <dbReference type="ARBA" id="ARBA00023002"/>
    </source>
</evidence>
<reference evidence="4" key="1">
    <citation type="submission" date="2021-10" db="EMBL/GenBank/DDBJ databases">
        <title>De novo Genome Assembly of Clathrus columnatus (Basidiomycota, Fungi) Using Illumina and Nanopore Sequence Data.</title>
        <authorList>
            <person name="Ogiso-Tanaka E."/>
            <person name="Itagaki H."/>
            <person name="Hosoya T."/>
            <person name="Hosaka K."/>
        </authorList>
    </citation>
    <scope>NUCLEOTIDE SEQUENCE</scope>
    <source>
        <strain evidence="4">MO-923</strain>
    </source>
</reference>
<dbReference type="EMBL" id="BPWL01000012">
    <property type="protein sequence ID" value="GJJ16007.1"/>
    <property type="molecule type" value="Genomic_DNA"/>
</dbReference>
<dbReference type="PRINTS" id="PR00080">
    <property type="entry name" value="SDRFAMILY"/>
</dbReference>
<accession>A0AAV5AMV1</accession>
<dbReference type="Gene3D" id="3.40.50.720">
    <property type="entry name" value="NAD(P)-binding Rossmann-like Domain"/>
    <property type="match status" value="1"/>
</dbReference>
<organism evidence="4 5">
    <name type="scientific">Clathrus columnatus</name>
    <dbReference type="NCBI Taxonomy" id="1419009"/>
    <lineage>
        <taxon>Eukaryota</taxon>
        <taxon>Fungi</taxon>
        <taxon>Dikarya</taxon>
        <taxon>Basidiomycota</taxon>
        <taxon>Agaricomycotina</taxon>
        <taxon>Agaricomycetes</taxon>
        <taxon>Phallomycetidae</taxon>
        <taxon>Phallales</taxon>
        <taxon>Clathraceae</taxon>
        <taxon>Clathrus</taxon>
    </lineage>
</organism>
<evidence type="ECO:0000256" key="1">
    <source>
        <dbReference type="ARBA" id="ARBA00006484"/>
    </source>
</evidence>
<dbReference type="PANTHER" id="PTHR43008">
    <property type="entry name" value="BENZIL REDUCTASE"/>
    <property type="match status" value="1"/>
</dbReference>
<proteinExistence type="inferred from homology"/>
<dbReference type="SUPFAM" id="SSF51735">
    <property type="entry name" value="NAD(P)-binding Rossmann-fold domains"/>
    <property type="match status" value="1"/>
</dbReference>